<keyword evidence="4 5" id="KW-0408">Iron</keyword>
<keyword evidence="8" id="KW-1185">Reference proteome</keyword>
<gene>
    <name evidence="7" type="ORF">CAGA_08750</name>
</gene>
<dbReference type="RefSeq" id="WP_135658098.1">
    <property type="nucleotide sequence ID" value="NZ_JAJUFJ010000012.1"/>
</dbReference>
<keyword evidence="1" id="KW-0813">Transport</keyword>
<dbReference type="InterPro" id="IPR024935">
    <property type="entry name" value="Rubredoxin_dom"/>
</dbReference>
<accession>A0A4Z0YFL4</accession>
<organism evidence="7 8">
    <name type="scientific">Caproiciproducens galactitolivorans</name>
    <dbReference type="NCBI Taxonomy" id="642589"/>
    <lineage>
        <taxon>Bacteria</taxon>
        <taxon>Bacillati</taxon>
        <taxon>Bacillota</taxon>
        <taxon>Clostridia</taxon>
        <taxon>Eubacteriales</taxon>
        <taxon>Acutalibacteraceae</taxon>
        <taxon>Caproiciproducens</taxon>
    </lineage>
</organism>
<comment type="cofactor">
    <cofactor evidence="5">
        <name>Fe(3+)</name>
        <dbReference type="ChEBI" id="CHEBI:29034"/>
    </cofactor>
</comment>
<dbReference type="OrthoDB" id="9802447at2"/>
<evidence type="ECO:0000256" key="5">
    <source>
        <dbReference type="RuleBase" id="RU003820"/>
    </source>
</evidence>
<dbReference type="PROSITE" id="PS50903">
    <property type="entry name" value="RUBREDOXIN_LIKE"/>
    <property type="match status" value="1"/>
</dbReference>
<proteinExistence type="inferred from homology"/>
<dbReference type="Gene3D" id="2.20.28.10">
    <property type="match status" value="1"/>
</dbReference>
<dbReference type="InterPro" id="IPR024934">
    <property type="entry name" value="Rubredoxin-like_dom"/>
</dbReference>
<dbReference type="GO" id="GO:0005506">
    <property type="term" value="F:iron ion binding"/>
    <property type="evidence" value="ECO:0007669"/>
    <property type="project" value="UniProtKB-UniRule"/>
</dbReference>
<sequence length="51" mass="5536">MKYICISCGYVYAPDAGAPENGIVPGLSFQDLPENWTCLVCGMGIDMFSEE</sequence>
<dbReference type="EMBL" id="SRMQ01000002">
    <property type="protein sequence ID" value="TGJ77503.1"/>
    <property type="molecule type" value="Genomic_DNA"/>
</dbReference>
<evidence type="ECO:0000256" key="2">
    <source>
        <dbReference type="ARBA" id="ARBA00022723"/>
    </source>
</evidence>
<evidence type="ECO:0000256" key="3">
    <source>
        <dbReference type="ARBA" id="ARBA00022982"/>
    </source>
</evidence>
<name>A0A4Z0YFL4_9FIRM</name>
<dbReference type="PANTHER" id="PTHR47627">
    <property type="entry name" value="RUBREDOXIN"/>
    <property type="match status" value="1"/>
</dbReference>
<keyword evidence="3 5" id="KW-0249">Electron transport</keyword>
<dbReference type="Proteomes" id="UP000297714">
    <property type="component" value="Unassembled WGS sequence"/>
</dbReference>
<evidence type="ECO:0000256" key="4">
    <source>
        <dbReference type="ARBA" id="ARBA00023004"/>
    </source>
</evidence>
<keyword evidence="2 5" id="KW-0479">Metal-binding</keyword>
<evidence type="ECO:0000313" key="8">
    <source>
        <dbReference type="Proteomes" id="UP000297714"/>
    </source>
</evidence>
<comment type="caution">
    <text evidence="7">The sequence shown here is derived from an EMBL/GenBank/DDBJ whole genome shotgun (WGS) entry which is preliminary data.</text>
</comment>
<evidence type="ECO:0000256" key="1">
    <source>
        <dbReference type="ARBA" id="ARBA00022448"/>
    </source>
</evidence>
<dbReference type="CDD" id="cd00730">
    <property type="entry name" value="rubredoxin"/>
    <property type="match status" value="1"/>
</dbReference>
<dbReference type="PRINTS" id="PR00163">
    <property type="entry name" value="RUBREDOXIN"/>
</dbReference>
<dbReference type="AlphaFoldDB" id="A0A4Z0YFL4"/>
<feature type="domain" description="Rubredoxin-like" evidence="6">
    <location>
        <begin position="2"/>
        <end position="51"/>
    </location>
</feature>
<protein>
    <recommendedName>
        <fullName evidence="5">Rubredoxin</fullName>
    </recommendedName>
</protein>
<dbReference type="GO" id="GO:0009055">
    <property type="term" value="F:electron transfer activity"/>
    <property type="evidence" value="ECO:0007669"/>
    <property type="project" value="TreeGrafter"/>
</dbReference>
<dbReference type="PANTHER" id="PTHR47627:SF1">
    <property type="entry name" value="RUBREDOXIN-1-RELATED"/>
    <property type="match status" value="1"/>
</dbReference>
<comment type="similarity">
    <text evidence="5">Belongs to the rubredoxin family.</text>
</comment>
<evidence type="ECO:0000313" key="7">
    <source>
        <dbReference type="EMBL" id="TGJ77503.1"/>
    </source>
</evidence>
<evidence type="ECO:0000259" key="6">
    <source>
        <dbReference type="PROSITE" id="PS50903"/>
    </source>
</evidence>
<reference evidence="7 8" key="1">
    <citation type="submission" date="2019-04" db="EMBL/GenBank/DDBJ databases">
        <authorList>
            <person name="Poehlein A."/>
            <person name="Bengelsdorf F.R."/>
            <person name="Duerre P."/>
            <person name="Daniel R."/>
        </authorList>
    </citation>
    <scope>NUCLEOTIDE SEQUENCE [LARGE SCALE GENOMIC DNA]</scope>
    <source>
        <strain evidence="7 8">BS-1</strain>
    </source>
</reference>
<dbReference type="GO" id="GO:0043448">
    <property type="term" value="P:alkane catabolic process"/>
    <property type="evidence" value="ECO:0007669"/>
    <property type="project" value="TreeGrafter"/>
</dbReference>
<dbReference type="SUPFAM" id="SSF57802">
    <property type="entry name" value="Rubredoxin-like"/>
    <property type="match status" value="1"/>
</dbReference>
<dbReference type="Pfam" id="PF00301">
    <property type="entry name" value="Rubredoxin"/>
    <property type="match status" value="1"/>
</dbReference>
<dbReference type="InterPro" id="IPR050526">
    <property type="entry name" value="Rubredoxin_ET"/>
</dbReference>